<dbReference type="Proteomes" id="UP000799776">
    <property type="component" value="Unassembled WGS sequence"/>
</dbReference>
<sequence>MKNKKGTSKTNSRKQRQKHNKRNQRNQRNTRGWDARAEGVSPNSTSEQAATREVEMAGGDDAAPTRAFDWNSNLSVPREDSSTEHDKRRAQRRFRKAMDRVDHLADYGQVKKPRWFRAFSGPAPRHRILKKKGLEQALGPSGNSICCGCREVRNFRGDGIPNCAGCAHKLCAQCKATERDEEAIENLDLDLALWSFSHNHHQNGGKYDDGAGGAGGAGTGMHMEMDAHARRTPPNIDENINSIRNPSPQYTIFKFLPLRHGFEQSERTDASDDSKNARYTASINPFVQFETQKVFHSRANADDAQSEGRDVEMAHGIEIRTFCCQWDKVRNCDECNVCGHSWCAGCFANYLEQDAVGELKLDLSLWNFGNDNHQNHRKDDNDRLGGAGTGMNFETNVGV</sequence>
<evidence type="ECO:0000256" key="1">
    <source>
        <dbReference type="SAM" id="MobiDB-lite"/>
    </source>
</evidence>
<accession>A0A9P4HUP4</accession>
<feature type="region of interest" description="Disordered" evidence="1">
    <location>
        <begin position="376"/>
        <end position="399"/>
    </location>
</feature>
<protein>
    <submittedName>
        <fullName evidence="2">Uncharacterized protein</fullName>
    </submittedName>
</protein>
<feature type="compositionally biased region" description="Basic and acidic residues" evidence="1">
    <location>
        <begin position="77"/>
        <end position="87"/>
    </location>
</feature>
<organism evidence="2 3">
    <name type="scientific">Saccharata proteae CBS 121410</name>
    <dbReference type="NCBI Taxonomy" id="1314787"/>
    <lineage>
        <taxon>Eukaryota</taxon>
        <taxon>Fungi</taxon>
        <taxon>Dikarya</taxon>
        <taxon>Ascomycota</taxon>
        <taxon>Pezizomycotina</taxon>
        <taxon>Dothideomycetes</taxon>
        <taxon>Dothideomycetes incertae sedis</taxon>
        <taxon>Botryosphaeriales</taxon>
        <taxon>Saccharataceae</taxon>
        <taxon>Saccharata</taxon>
    </lineage>
</organism>
<proteinExistence type="predicted"/>
<comment type="caution">
    <text evidence="2">The sequence shown here is derived from an EMBL/GenBank/DDBJ whole genome shotgun (WGS) entry which is preliminary data.</text>
</comment>
<feature type="compositionally biased region" description="Basic residues" evidence="1">
    <location>
        <begin position="1"/>
        <end position="25"/>
    </location>
</feature>
<evidence type="ECO:0000313" key="3">
    <source>
        <dbReference type="Proteomes" id="UP000799776"/>
    </source>
</evidence>
<dbReference type="EMBL" id="ML978727">
    <property type="protein sequence ID" value="KAF2085941.1"/>
    <property type="molecule type" value="Genomic_DNA"/>
</dbReference>
<keyword evidence="3" id="KW-1185">Reference proteome</keyword>
<feature type="region of interest" description="Disordered" evidence="1">
    <location>
        <begin position="1"/>
        <end position="92"/>
    </location>
</feature>
<gene>
    <name evidence="2" type="ORF">K490DRAFT_58274</name>
</gene>
<dbReference type="AlphaFoldDB" id="A0A9P4HUP4"/>
<reference evidence="2" key="1">
    <citation type="journal article" date="2020" name="Stud. Mycol.">
        <title>101 Dothideomycetes genomes: a test case for predicting lifestyles and emergence of pathogens.</title>
        <authorList>
            <person name="Haridas S."/>
            <person name="Albert R."/>
            <person name="Binder M."/>
            <person name="Bloem J."/>
            <person name="Labutti K."/>
            <person name="Salamov A."/>
            <person name="Andreopoulos B."/>
            <person name="Baker S."/>
            <person name="Barry K."/>
            <person name="Bills G."/>
            <person name="Bluhm B."/>
            <person name="Cannon C."/>
            <person name="Castanera R."/>
            <person name="Culley D."/>
            <person name="Daum C."/>
            <person name="Ezra D."/>
            <person name="Gonzalez J."/>
            <person name="Henrissat B."/>
            <person name="Kuo A."/>
            <person name="Liang C."/>
            <person name="Lipzen A."/>
            <person name="Lutzoni F."/>
            <person name="Magnuson J."/>
            <person name="Mondo S."/>
            <person name="Nolan M."/>
            <person name="Ohm R."/>
            <person name="Pangilinan J."/>
            <person name="Park H.-J."/>
            <person name="Ramirez L."/>
            <person name="Alfaro M."/>
            <person name="Sun H."/>
            <person name="Tritt A."/>
            <person name="Yoshinaga Y."/>
            <person name="Zwiers L.-H."/>
            <person name="Turgeon B."/>
            <person name="Goodwin S."/>
            <person name="Spatafora J."/>
            <person name="Crous P."/>
            <person name="Grigoriev I."/>
        </authorList>
    </citation>
    <scope>NUCLEOTIDE SEQUENCE</scope>
    <source>
        <strain evidence="2">CBS 121410</strain>
    </source>
</reference>
<evidence type="ECO:0000313" key="2">
    <source>
        <dbReference type="EMBL" id="KAF2085941.1"/>
    </source>
</evidence>
<name>A0A9P4HUP4_9PEZI</name>